<dbReference type="GO" id="GO:0016020">
    <property type="term" value="C:membrane"/>
    <property type="evidence" value="ECO:0007669"/>
    <property type="project" value="GOC"/>
</dbReference>
<protein>
    <recommendedName>
        <fullName evidence="2">Endonuclease/exonuclease/phosphatase domain-containing protein</fullName>
    </recommendedName>
</protein>
<evidence type="ECO:0000256" key="1">
    <source>
        <dbReference type="SAM" id="Phobius"/>
    </source>
</evidence>
<feature type="domain" description="Endonuclease/exonuclease/phosphatase" evidence="2">
    <location>
        <begin position="110"/>
        <end position="363"/>
    </location>
</feature>
<keyword evidence="1" id="KW-1133">Transmembrane helix</keyword>
<feature type="transmembrane region" description="Helical" evidence="1">
    <location>
        <begin position="72"/>
        <end position="94"/>
    </location>
</feature>
<name>A0A386HKH4_9BACT</name>
<dbReference type="KEGG" id="ark:D6B99_00130"/>
<sequence>MAFKFIRKLTRGIFLIPTILLAILFVAACLASELNPEKWWFVAFLSLLLPYLILLLLFAFIFWLFAKPKAALIPLLALLIGWRQIKVIFSYHIFSSFNNDIKATNAIRIISWNVGSMYGLSHNKDKRMHDRKEIANTIIGLSPDIICLQEFNNSETQGKEANNVELFSKDYPYYFFSKDLDKHNGFYQSGSIIFSKYPIIDSVKIKYPKGISESFIYVDILRKKDTIRIFNVHLQSYKFSPQDYDDIAQIKSQSDSTIKASISLMNKMQLAFSRRGVQADMIQKYSDSSRFKSILCGDFNDVPGSYAYFKIRGSRQDAFLKKSWGIGRTYYSIAPTLRIDYIMPDKDFTVNQFDIVDEDLSDHLLLASDIVLNPKK</sequence>
<keyword evidence="1" id="KW-0472">Membrane</keyword>
<dbReference type="SUPFAM" id="SSF56219">
    <property type="entry name" value="DNase I-like"/>
    <property type="match status" value="1"/>
</dbReference>
<dbReference type="PANTHER" id="PTHR14859:SF15">
    <property type="entry name" value="ENDONUCLEASE_EXONUCLEASE_PHOSPHATASE DOMAIN-CONTAINING PROTEIN"/>
    <property type="match status" value="1"/>
</dbReference>
<dbReference type="InterPro" id="IPR036691">
    <property type="entry name" value="Endo/exonu/phosph_ase_sf"/>
</dbReference>
<dbReference type="GO" id="GO:0006506">
    <property type="term" value="P:GPI anchor biosynthetic process"/>
    <property type="evidence" value="ECO:0007669"/>
    <property type="project" value="TreeGrafter"/>
</dbReference>
<dbReference type="EMBL" id="CP032489">
    <property type="protein sequence ID" value="AYD46162.1"/>
    <property type="molecule type" value="Genomic_DNA"/>
</dbReference>
<dbReference type="InterPro" id="IPR051916">
    <property type="entry name" value="GPI-anchor_lipid_remodeler"/>
</dbReference>
<dbReference type="PANTHER" id="PTHR14859">
    <property type="entry name" value="CALCOFLUOR WHITE HYPERSENSITIVE PROTEIN PRECURSOR"/>
    <property type="match status" value="1"/>
</dbReference>
<dbReference type="OrthoDB" id="635146at2"/>
<dbReference type="CDD" id="cd09084">
    <property type="entry name" value="EEP-2"/>
    <property type="match status" value="1"/>
</dbReference>
<dbReference type="AlphaFoldDB" id="A0A386HKH4"/>
<dbReference type="Proteomes" id="UP000266118">
    <property type="component" value="Chromosome"/>
</dbReference>
<proteinExistence type="predicted"/>
<feature type="transmembrane region" description="Helical" evidence="1">
    <location>
        <begin position="41"/>
        <end position="65"/>
    </location>
</feature>
<keyword evidence="1" id="KW-0812">Transmembrane</keyword>
<dbReference type="Pfam" id="PF03372">
    <property type="entry name" value="Exo_endo_phos"/>
    <property type="match status" value="1"/>
</dbReference>
<reference evidence="3 4" key="1">
    <citation type="submission" date="2018-09" db="EMBL/GenBank/DDBJ databases">
        <title>Arachidicoccus sp. nov., a bacterium isolated from soil.</title>
        <authorList>
            <person name="Weon H.-Y."/>
            <person name="Kwon S.-W."/>
            <person name="Lee S.A."/>
        </authorList>
    </citation>
    <scope>NUCLEOTIDE SEQUENCE [LARGE SCALE GENOMIC DNA]</scope>
    <source>
        <strain evidence="3 4">KIS59-12</strain>
    </source>
</reference>
<evidence type="ECO:0000313" key="4">
    <source>
        <dbReference type="Proteomes" id="UP000266118"/>
    </source>
</evidence>
<accession>A0A386HKH4</accession>
<dbReference type="InterPro" id="IPR005135">
    <property type="entry name" value="Endo/exonuclease/phosphatase"/>
</dbReference>
<dbReference type="GO" id="GO:0003824">
    <property type="term" value="F:catalytic activity"/>
    <property type="evidence" value="ECO:0007669"/>
    <property type="project" value="InterPro"/>
</dbReference>
<evidence type="ECO:0000313" key="3">
    <source>
        <dbReference type="EMBL" id="AYD46162.1"/>
    </source>
</evidence>
<evidence type="ECO:0000259" key="2">
    <source>
        <dbReference type="Pfam" id="PF03372"/>
    </source>
</evidence>
<gene>
    <name evidence="3" type="ORF">D6B99_00130</name>
</gene>
<organism evidence="3 4">
    <name type="scientific">Arachidicoccus soli</name>
    <dbReference type="NCBI Taxonomy" id="2341117"/>
    <lineage>
        <taxon>Bacteria</taxon>
        <taxon>Pseudomonadati</taxon>
        <taxon>Bacteroidota</taxon>
        <taxon>Chitinophagia</taxon>
        <taxon>Chitinophagales</taxon>
        <taxon>Chitinophagaceae</taxon>
        <taxon>Arachidicoccus</taxon>
    </lineage>
</organism>
<keyword evidence="4" id="KW-1185">Reference proteome</keyword>
<dbReference type="Gene3D" id="3.60.10.10">
    <property type="entry name" value="Endonuclease/exonuclease/phosphatase"/>
    <property type="match status" value="1"/>
</dbReference>
<dbReference type="RefSeq" id="WP_119983894.1">
    <property type="nucleotide sequence ID" value="NZ_CP032489.1"/>
</dbReference>
<dbReference type="PROSITE" id="PS51257">
    <property type="entry name" value="PROKAR_LIPOPROTEIN"/>
    <property type="match status" value="1"/>
</dbReference>